<proteinExistence type="inferred from homology"/>
<keyword evidence="5" id="KW-1185">Reference proteome</keyword>
<dbReference type="GO" id="GO:0005615">
    <property type="term" value="C:extracellular space"/>
    <property type="evidence" value="ECO:0007669"/>
    <property type="project" value="TreeGrafter"/>
</dbReference>
<protein>
    <recommendedName>
        <fullName evidence="3">MHC class I-like antigen recognition-like domain-containing protein</fullName>
    </recommendedName>
</protein>
<dbReference type="Pfam" id="PF00129">
    <property type="entry name" value="MHC_I"/>
    <property type="match status" value="1"/>
</dbReference>
<comment type="similarity">
    <text evidence="2">Belongs to the MHC class I family.</text>
</comment>
<dbReference type="SUPFAM" id="SSF54452">
    <property type="entry name" value="MHC antigen-recognition domain"/>
    <property type="match status" value="1"/>
</dbReference>
<name>A0A3B4VPB3_SERDU</name>
<sequence length="195" mass="22457">MSVYLHNENLVCPTVTHSLLFPFTASSEVQSIPEFVGDVQVEHITVAHCDSDTKIEPKEEWGRKMSDNDQLLKYSAEQCELQPILLKDNIYTLMQHFNQTGGVHILQRMSGCEWDDETGEVKGYMQFGYDGEDLIAFNLKTLTWIAPQPQAVITKLRWDADIKLNEHFLTQTCPEWLKKYLDYGRSSLLRTGRIT</sequence>
<dbReference type="InterPro" id="IPR011162">
    <property type="entry name" value="MHC_I/II-like_Ag-recog"/>
</dbReference>
<evidence type="ECO:0000256" key="2">
    <source>
        <dbReference type="RuleBase" id="RU004439"/>
    </source>
</evidence>
<evidence type="ECO:0000259" key="3">
    <source>
        <dbReference type="Pfam" id="PF00129"/>
    </source>
</evidence>
<feature type="domain" description="MHC class I-like antigen recognition-like" evidence="3">
    <location>
        <begin position="17"/>
        <end position="188"/>
    </location>
</feature>
<dbReference type="STRING" id="41447.ENSSDUP00000032878"/>
<dbReference type="InterPro" id="IPR001039">
    <property type="entry name" value="MHC_I_a_a1/a2"/>
</dbReference>
<dbReference type="PRINTS" id="PR01638">
    <property type="entry name" value="MHCCLASSI"/>
</dbReference>
<organism evidence="4 5">
    <name type="scientific">Seriola dumerili</name>
    <name type="common">Greater amberjack</name>
    <name type="synonym">Caranx dumerili</name>
    <dbReference type="NCBI Taxonomy" id="41447"/>
    <lineage>
        <taxon>Eukaryota</taxon>
        <taxon>Metazoa</taxon>
        <taxon>Chordata</taxon>
        <taxon>Craniata</taxon>
        <taxon>Vertebrata</taxon>
        <taxon>Euteleostomi</taxon>
        <taxon>Actinopterygii</taxon>
        <taxon>Neopterygii</taxon>
        <taxon>Teleostei</taxon>
        <taxon>Neoteleostei</taxon>
        <taxon>Acanthomorphata</taxon>
        <taxon>Carangaria</taxon>
        <taxon>Carangiformes</taxon>
        <taxon>Carangidae</taxon>
        <taxon>Seriola</taxon>
    </lineage>
</organism>
<dbReference type="Gene3D" id="3.30.500.10">
    <property type="entry name" value="MHC class I-like antigen recognition-like"/>
    <property type="match status" value="1"/>
</dbReference>
<evidence type="ECO:0000313" key="5">
    <source>
        <dbReference type="Proteomes" id="UP000261420"/>
    </source>
</evidence>
<evidence type="ECO:0000313" key="4">
    <source>
        <dbReference type="Ensembl" id="ENSSDUP00000032878.1"/>
    </source>
</evidence>
<reference evidence="4" key="2">
    <citation type="submission" date="2025-09" db="UniProtKB">
        <authorList>
            <consortium name="Ensembl"/>
        </authorList>
    </citation>
    <scope>IDENTIFICATION</scope>
</reference>
<dbReference type="Proteomes" id="UP000261420">
    <property type="component" value="Unplaced"/>
</dbReference>
<dbReference type="OMA" id="HWISIFN"/>
<dbReference type="PANTHER" id="PTHR16675">
    <property type="entry name" value="MHC CLASS I-RELATED"/>
    <property type="match status" value="1"/>
</dbReference>
<dbReference type="GO" id="GO:0006955">
    <property type="term" value="P:immune response"/>
    <property type="evidence" value="ECO:0007669"/>
    <property type="project" value="TreeGrafter"/>
</dbReference>
<dbReference type="Ensembl" id="ENSSDUT00000033440.1">
    <property type="protein sequence ID" value="ENSSDUP00000032878.1"/>
    <property type="gene ID" value="ENSSDUG00000023620.1"/>
</dbReference>
<dbReference type="GeneTree" id="ENSGT01120000271828"/>
<dbReference type="PANTHER" id="PTHR16675:SF237">
    <property type="entry name" value="MHC CLASS I ANTIGEN TRANSCRIPT VARIANT 1-RELATED"/>
    <property type="match status" value="1"/>
</dbReference>
<accession>A0A3B4VPB3</accession>
<keyword evidence="1" id="KW-0325">Glycoprotein</keyword>
<dbReference type="InterPro" id="IPR050208">
    <property type="entry name" value="MHC_class-I_related"/>
</dbReference>
<dbReference type="InterPro" id="IPR011161">
    <property type="entry name" value="MHC_I-like_Ag-recog"/>
</dbReference>
<dbReference type="InterPro" id="IPR037055">
    <property type="entry name" value="MHC_I-like_Ag-recog_sf"/>
</dbReference>
<reference evidence="4" key="1">
    <citation type="submission" date="2025-08" db="UniProtKB">
        <authorList>
            <consortium name="Ensembl"/>
        </authorList>
    </citation>
    <scope>IDENTIFICATION</scope>
</reference>
<evidence type="ECO:0000256" key="1">
    <source>
        <dbReference type="ARBA" id="ARBA00023180"/>
    </source>
</evidence>
<dbReference type="AlphaFoldDB" id="A0A3B4VPB3"/>
<dbReference type="GO" id="GO:0009897">
    <property type="term" value="C:external side of plasma membrane"/>
    <property type="evidence" value="ECO:0007669"/>
    <property type="project" value="TreeGrafter"/>
</dbReference>